<proteinExistence type="predicted"/>
<evidence type="ECO:0000313" key="3">
    <source>
        <dbReference type="Proteomes" id="UP000077202"/>
    </source>
</evidence>
<organism evidence="2 3">
    <name type="scientific">Marchantia polymorpha subsp. ruderalis</name>
    <dbReference type="NCBI Taxonomy" id="1480154"/>
    <lineage>
        <taxon>Eukaryota</taxon>
        <taxon>Viridiplantae</taxon>
        <taxon>Streptophyta</taxon>
        <taxon>Embryophyta</taxon>
        <taxon>Marchantiophyta</taxon>
        <taxon>Marchantiopsida</taxon>
        <taxon>Marchantiidae</taxon>
        <taxon>Marchantiales</taxon>
        <taxon>Marchantiaceae</taxon>
        <taxon>Marchantia</taxon>
    </lineage>
</organism>
<dbReference type="InterPro" id="IPR045288">
    <property type="entry name" value="At1g75140-like"/>
</dbReference>
<dbReference type="InterPro" id="IPR036322">
    <property type="entry name" value="WD40_repeat_dom_sf"/>
</dbReference>
<dbReference type="PANTHER" id="PTHR35464:SF1">
    <property type="entry name" value="OS06G0115200 PROTEIN"/>
    <property type="match status" value="1"/>
</dbReference>
<evidence type="ECO:0000256" key="1">
    <source>
        <dbReference type="SAM" id="MobiDB-lite"/>
    </source>
</evidence>
<reference evidence="2" key="1">
    <citation type="submission" date="2016-03" db="EMBL/GenBank/DDBJ databases">
        <title>Mechanisms controlling the formation of the plant cell surface in tip-growing cells are functionally conserved among land plants.</title>
        <authorList>
            <person name="Honkanen S."/>
            <person name="Jones V.A."/>
            <person name="Morieri G."/>
            <person name="Champion C."/>
            <person name="Hetherington A.J."/>
            <person name="Kelly S."/>
            <person name="Saint-Marcoux D."/>
            <person name="Proust H."/>
            <person name="Prescott H."/>
            <person name="Dolan L."/>
        </authorList>
    </citation>
    <scope>NUCLEOTIDE SEQUENCE [LARGE SCALE GENOMIC DNA]</scope>
    <source>
        <tissue evidence="2">Whole gametophyte</tissue>
    </source>
</reference>
<dbReference type="AlphaFoldDB" id="A0A176VH67"/>
<dbReference type="Gene3D" id="2.130.10.10">
    <property type="entry name" value="YVTN repeat-like/Quinoprotein amine dehydrogenase"/>
    <property type="match status" value="1"/>
</dbReference>
<dbReference type="Proteomes" id="UP000077202">
    <property type="component" value="Unassembled WGS sequence"/>
</dbReference>
<feature type="region of interest" description="Disordered" evidence="1">
    <location>
        <begin position="60"/>
        <end position="107"/>
    </location>
</feature>
<sequence length="1064" mass="117012">MGAEINYARKESQQHRKCADVVGEGGGKWHVAGAHVIPEDIPKPRHELEGFECEAEAEARWVEEEEEGEGGATDRSTARTVPTEGAPVPQYSSSRDPCGVEGAGRRWHRAREQRKRIRIRIWTPKFGARSAEDARIGDLVRDLSIDREEYAPRLFAASDEDGSIMSWNPAKLASENGGSSEETVLESGRMLERRVSGLDSRVLAPMFFSSGGDDEDIYIWDRNVPTTTCYTPILDNASPRGEISRNRKGNTISGSISSRRTSVVWDLRKTMPALSRLRVASKIGYALFNGQRRESITEFKMIISRLAVAVSLLCLLAAGSVSSEQPSLDLGEELGTDMCPDCKPLEKVHLGPVPVISKTACLHDEDLGADMCPEKLDPYLFPRERTTHSGDLENYGVDMCPEKGQPMGSPVETPVEDTDGRSRNLVKALQQLVNVQQSQIDQLADFLQALRSSRSLESPCKDPEKIDLAREHTAVLADLGVEDIPAKVLEEPTPERPLTTITNGEPTGAELDQTFERSAVTKKTAVTAESFGSGSGGMTVARYKPAWAEHFSFLSAVKVDGEVSCLHVLPQEGEDGISRYVIVGDMTGRLYVFMWLGDLLLDYMTLSLAPITTMLSYVVLKNETILVTGHADGSVLVHRIWEAVDQGQDDTTILTIEYVHPLIPPPQRTLRPRLDSAMPGQPTGFSAPGSVKGESDGDVINDQSVTNLKMYKVGKMRYTLVSDQSGRIQLFRDNGTLYGTADSPSLPLEFMRTPSAQRLVFLTDSGVGSLDLRTMQVRSSPCEGLNTSTVMAYAFDVAGRSKANGFTADGDLVYVALTGDMLHSECQVKKRRKVEVPGPFFPQALKGYLLAAAPDHVLVYNTTLHMGFNYANFWVGGPRPLFSVSLSEIAQSFLKTPIAKSRWPVMASNRDKLVVVGFGHGYVAMFRSNLPVAKPTDFSSKFWSSPILLAALVLLGLWQFFTRRREPGTIITTEYPFGGPGYRKVETVRLSFGERGEERAAVSEPRRFRSPTRGYVAPNPSTFNSGALSFRSSTVDSGSYSARREPLFASNQPVGELRETELLQ</sequence>
<dbReference type="InterPro" id="IPR015943">
    <property type="entry name" value="WD40/YVTN_repeat-like_dom_sf"/>
</dbReference>
<dbReference type="PANTHER" id="PTHR35464">
    <property type="entry name" value="OS06G0115200 PROTEIN"/>
    <property type="match status" value="1"/>
</dbReference>
<dbReference type="EMBL" id="LVLJ01003642">
    <property type="protein sequence ID" value="OAE20298.1"/>
    <property type="molecule type" value="Genomic_DNA"/>
</dbReference>
<keyword evidence="3" id="KW-1185">Reference proteome</keyword>
<gene>
    <name evidence="2" type="ORF">AXG93_4888s1060</name>
</gene>
<dbReference type="SUPFAM" id="SSF50978">
    <property type="entry name" value="WD40 repeat-like"/>
    <property type="match status" value="1"/>
</dbReference>
<protein>
    <submittedName>
        <fullName evidence="2">Uncharacterized protein</fullName>
    </submittedName>
</protein>
<name>A0A176VH67_MARPO</name>
<accession>A0A176VH67</accession>
<comment type="caution">
    <text evidence="2">The sequence shown here is derived from an EMBL/GenBank/DDBJ whole genome shotgun (WGS) entry which is preliminary data.</text>
</comment>
<evidence type="ECO:0000313" key="2">
    <source>
        <dbReference type="EMBL" id="OAE20298.1"/>
    </source>
</evidence>